<evidence type="ECO:0000256" key="2">
    <source>
        <dbReference type="SAM" id="SignalP"/>
    </source>
</evidence>
<feature type="signal peptide" evidence="2">
    <location>
        <begin position="1"/>
        <end position="24"/>
    </location>
</feature>
<dbReference type="Proteomes" id="UP001230289">
    <property type="component" value="Unassembled WGS sequence"/>
</dbReference>
<keyword evidence="4" id="KW-1185">Reference proteome</keyword>
<sequence length="151" mass="15785">MMLFLASLTICCGFLLLVNREAIAARNAASIKSLSFLYGRRATGRAADAATPRRMIFLSVTSVSMGTVAITVIFFRMSVPASAFSVWSTAVLGILQLLSAGLLFLREISRRRKGARVARYASSLGVSALIAAISGAATLASLAVLLAAKAG</sequence>
<gene>
    <name evidence="3" type="ORF">RBR11_17010</name>
</gene>
<comment type="caution">
    <text evidence="3">The sequence shown here is derived from an EMBL/GenBank/DDBJ whole genome shotgun (WGS) entry which is preliminary data.</text>
</comment>
<keyword evidence="2" id="KW-0732">Signal</keyword>
<keyword evidence="1" id="KW-0812">Transmembrane</keyword>
<feature type="transmembrane region" description="Helical" evidence="1">
    <location>
        <begin position="84"/>
        <end position="105"/>
    </location>
</feature>
<proteinExistence type="predicted"/>
<evidence type="ECO:0000313" key="4">
    <source>
        <dbReference type="Proteomes" id="UP001230289"/>
    </source>
</evidence>
<reference evidence="3 4" key="1">
    <citation type="submission" date="2023-08" db="EMBL/GenBank/DDBJ databases">
        <title>Microbacterium sp. nov., isolated from a waste landfill.</title>
        <authorList>
            <person name="Wen W."/>
        </authorList>
    </citation>
    <scope>NUCLEOTIDE SEQUENCE [LARGE SCALE GENOMIC DNA]</scope>
    <source>
        <strain evidence="3 4">ASV81</strain>
    </source>
</reference>
<feature type="chain" id="PRO_5046431816" evidence="2">
    <location>
        <begin position="25"/>
        <end position="151"/>
    </location>
</feature>
<feature type="transmembrane region" description="Helical" evidence="1">
    <location>
        <begin position="125"/>
        <end position="148"/>
    </location>
</feature>
<organism evidence="3 4">
    <name type="scientific">Microbacterium capsulatum</name>
    <dbReference type="NCBI Taxonomy" id="3041921"/>
    <lineage>
        <taxon>Bacteria</taxon>
        <taxon>Bacillati</taxon>
        <taxon>Actinomycetota</taxon>
        <taxon>Actinomycetes</taxon>
        <taxon>Micrococcales</taxon>
        <taxon>Microbacteriaceae</taxon>
        <taxon>Microbacterium</taxon>
    </lineage>
</organism>
<evidence type="ECO:0000313" key="3">
    <source>
        <dbReference type="EMBL" id="MDQ4215619.1"/>
    </source>
</evidence>
<name>A0ABU0XKE5_9MICO</name>
<accession>A0ABU0XKE5</accession>
<feature type="transmembrane region" description="Helical" evidence="1">
    <location>
        <begin position="55"/>
        <end position="75"/>
    </location>
</feature>
<protein>
    <submittedName>
        <fullName evidence="3">Uncharacterized protein</fullName>
    </submittedName>
</protein>
<keyword evidence="1" id="KW-1133">Transmembrane helix</keyword>
<keyword evidence="1" id="KW-0472">Membrane</keyword>
<evidence type="ECO:0000256" key="1">
    <source>
        <dbReference type="SAM" id="Phobius"/>
    </source>
</evidence>
<dbReference type="EMBL" id="JAVFCB010000012">
    <property type="protein sequence ID" value="MDQ4215619.1"/>
    <property type="molecule type" value="Genomic_DNA"/>
</dbReference>